<dbReference type="PANTHER" id="PTHR22916">
    <property type="entry name" value="GLYCOSYLTRANSFERASE"/>
    <property type="match status" value="1"/>
</dbReference>
<dbReference type="GO" id="GO:0016758">
    <property type="term" value="F:hexosyltransferase activity"/>
    <property type="evidence" value="ECO:0007669"/>
    <property type="project" value="UniProtKB-ARBA"/>
</dbReference>
<dbReference type="InterPro" id="IPR001173">
    <property type="entry name" value="Glyco_trans_2-like"/>
</dbReference>
<dbReference type="RefSeq" id="WP_209344348.1">
    <property type="nucleotide sequence ID" value="NZ_JAGIQL010000170.1"/>
</dbReference>
<dbReference type="InterPro" id="IPR029044">
    <property type="entry name" value="Nucleotide-diphossugar_trans"/>
</dbReference>
<feature type="domain" description="Glycosyltransferase 2-like" evidence="1">
    <location>
        <begin position="5"/>
        <end position="123"/>
    </location>
</feature>
<dbReference type="Gene3D" id="3.90.550.10">
    <property type="entry name" value="Spore Coat Polysaccharide Biosynthesis Protein SpsA, Chain A"/>
    <property type="match status" value="1"/>
</dbReference>
<dbReference type="AlphaFoldDB" id="A0A940MJB3"/>
<gene>
    <name evidence="2" type="ORF">JFN87_27845</name>
</gene>
<organism evidence="2 3">
    <name type="scientific">Streptomyces montanisoli</name>
    <dbReference type="NCBI Taxonomy" id="2798581"/>
    <lineage>
        <taxon>Bacteria</taxon>
        <taxon>Bacillati</taxon>
        <taxon>Actinomycetota</taxon>
        <taxon>Actinomycetes</taxon>
        <taxon>Kitasatosporales</taxon>
        <taxon>Streptomycetaceae</taxon>
        <taxon>Streptomyces</taxon>
    </lineage>
</organism>
<evidence type="ECO:0000313" key="2">
    <source>
        <dbReference type="EMBL" id="MBP0461246.1"/>
    </source>
</evidence>
<sequence>MVKLSVIVPYYNVRPFITEALRSLRANVREDDEVVFVDDCSTDGTPDVVAAFAPLLRCEVRQIRHERNSSIGTARNTGLRAATGEYLTFLDGDDWLARDYLPALVNEIERLGVDFIRTDQVRCTARARTVYRVPIGPRGTVLRPRDLILPDTRSTSVDYPYSWAGVFHRRLLDAGLMTFPDGLHTAEDRPWIWRLHRGATSCAAVGHLGYYYRRGVQSSLTQIGDTRQLDFVAAFDLLLRETAEDPEADRLMPKAVRTYCAIITHHLGRIDQFEPAVAKQLKAMSAAALRRMPQDVLDATLAGLDHRRAARLTKLRRRQAATEVAA</sequence>
<dbReference type="PANTHER" id="PTHR22916:SF3">
    <property type="entry name" value="UDP-GLCNAC:BETAGAL BETA-1,3-N-ACETYLGLUCOSAMINYLTRANSFERASE-LIKE PROTEIN 1"/>
    <property type="match status" value="1"/>
</dbReference>
<protein>
    <submittedName>
        <fullName evidence="2">Glycosyltransferase family 2 protein</fullName>
    </submittedName>
</protein>
<reference evidence="2" key="1">
    <citation type="submission" date="2021-03" db="EMBL/GenBank/DDBJ databases">
        <title>Whole genome sequence of Streptomyces bomunensis MMS17-BM035.</title>
        <authorList>
            <person name="Lee J.H."/>
        </authorList>
    </citation>
    <scope>NUCLEOTIDE SEQUENCE</scope>
    <source>
        <strain evidence="2">MMS17-BM035</strain>
    </source>
</reference>
<evidence type="ECO:0000259" key="1">
    <source>
        <dbReference type="Pfam" id="PF00535"/>
    </source>
</evidence>
<evidence type="ECO:0000313" key="3">
    <source>
        <dbReference type="Proteomes" id="UP000670475"/>
    </source>
</evidence>
<accession>A0A940MJB3</accession>
<keyword evidence="3" id="KW-1185">Reference proteome</keyword>
<dbReference type="SUPFAM" id="SSF53448">
    <property type="entry name" value="Nucleotide-diphospho-sugar transferases"/>
    <property type="match status" value="1"/>
</dbReference>
<dbReference type="Proteomes" id="UP000670475">
    <property type="component" value="Unassembled WGS sequence"/>
</dbReference>
<proteinExistence type="predicted"/>
<dbReference type="CDD" id="cd00761">
    <property type="entry name" value="Glyco_tranf_GTA_type"/>
    <property type="match status" value="1"/>
</dbReference>
<name>A0A940MJB3_9ACTN</name>
<comment type="caution">
    <text evidence="2">The sequence shown here is derived from an EMBL/GenBank/DDBJ whole genome shotgun (WGS) entry which is preliminary data.</text>
</comment>
<dbReference type="Pfam" id="PF00535">
    <property type="entry name" value="Glycos_transf_2"/>
    <property type="match status" value="1"/>
</dbReference>
<dbReference type="EMBL" id="JAGIQL010000170">
    <property type="protein sequence ID" value="MBP0461246.1"/>
    <property type="molecule type" value="Genomic_DNA"/>
</dbReference>